<gene>
    <name evidence="2" type="ORF">A3L25_008975</name>
</gene>
<dbReference type="AlphaFoldDB" id="A0AAP9MXZ6"/>
<reference evidence="2 3" key="1">
    <citation type="submission" date="2016-04" db="EMBL/GenBank/DDBJ databases">
        <authorList>
            <person name="Qiu J."/>
        </authorList>
    </citation>
    <scope>NUCLEOTIDE SEQUENCE [LARGE SCALE GENOMIC DNA]</scope>
    <source>
        <strain evidence="2 3">JQ581</strain>
    </source>
</reference>
<dbReference type="Proteomes" id="UP000076857">
    <property type="component" value="Chromosome"/>
</dbReference>
<dbReference type="Pfam" id="PF09498">
    <property type="entry name" value="DUF2388"/>
    <property type="match status" value="1"/>
</dbReference>
<proteinExistence type="predicted"/>
<dbReference type="InterPro" id="IPR012661">
    <property type="entry name" value="CHP02448"/>
</dbReference>
<keyword evidence="1" id="KW-0732">Signal</keyword>
<accession>A0AAP9MXZ6</accession>
<evidence type="ECO:0000313" key="2">
    <source>
        <dbReference type="EMBL" id="QJQ09549.1"/>
    </source>
</evidence>
<reference evidence="2 3" key="2">
    <citation type="submission" date="2020-04" db="EMBL/GenBank/DDBJ databases">
        <title>Complete genome sequence of Pseudomonas putida strain JQ581.</title>
        <authorList>
            <person name="Mu Y."/>
        </authorList>
    </citation>
    <scope>NUCLEOTIDE SEQUENCE [LARGE SCALE GENOMIC DNA]</scope>
    <source>
        <strain evidence="2 3">JQ581</strain>
    </source>
</reference>
<protein>
    <submittedName>
        <fullName evidence="2">DUF2388 domain-containing protein</fullName>
    </submittedName>
</protein>
<feature type="chain" id="PRO_5043014870" evidence="1">
    <location>
        <begin position="22"/>
        <end position="104"/>
    </location>
</feature>
<name>A0AAP9MXZ6_PSEPU</name>
<sequence>MRYIFSLSICCFLVFSSPAMAMNDFWAETLISSTSTSTTYLTSRDKKLIAATRDDASSFVASDGNIKGVYLEAAMDEFRQSHPDIAISDIALAQFILAYEQDYP</sequence>
<dbReference type="RefSeq" id="WP_063425257.1">
    <property type="nucleotide sequence ID" value="NZ_CP050951.1"/>
</dbReference>
<dbReference type="NCBIfam" id="TIGR02448">
    <property type="entry name" value="conserverd hypothetical protein"/>
    <property type="match status" value="1"/>
</dbReference>
<dbReference type="EMBL" id="CP050951">
    <property type="protein sequence ID" value="QJQ09549.1"/>
    <property type="molecule type" value="Genomic_DNA"/>
</dbReference>
<evidence type="ECO:0000313" key="3">
    <source>
        <dbReference type="Proteomes" id="UP000076857"/>
    </source>
</evidence>
<organism evidence="2 3">
    <name type="scientific">Pseudomonas putida</name>
    <name type="common">Arthrobacter siderocapsulatus</name>
    <dbReference type="NCBI Taxonomy" id="303"/>
    <lineage>
        <taxon>Bacteria</taxon>
        <taxon>Pseudomonadati</taxon>
        <taxon>Pseudomonadota</taxon>
        <taxon>Gammaproteobacteria</taxon>
        <taxon>Pseudomonadales</taxon>
        <taxon>Pseudomonadaceae</taxon>
        <taxon>Pseudomonas</taxon>
    </lineage>
</organism>
<feature type="signal peptide" evidence="1">
    <location>
        <begin position="1"/>
        <end position="21"/>
    </location>
</feature>
<evidence type="ECO:0000256" key="1">
    <source>
        <dbReference type="SAM" id="SignalP"/>
    </source>
</evidence>